<dbReference type="OrthoDB" id="301210at2157"/>
<dbReference type="InterPro" id="IPR058929">
    <property type="entry name" value="Ig_halo"/>
</dbReference>
<protein>
    <recommendedName>
        <fullName evidence="1">Ig-like domain-containing protein</fullName>
    </recommendedName>
</protein>
<accession>A0A1N6YUQ4</accession>
<dbReference type="Pfam" id="PF25942">
    <property type="entry name" value="Ig_halo"/>
    <property type="match status" value="1"/>
</dbReference>
<evidence type="ECO:0000313" key="3">
    <source>
        <dbReference type="Proteomes" id="UP000186914"/>
    </source>
</evidence>
<dbReference type="RefSeq" id="WP_076429672.1">
    <property type="nucleotide sequence ID" value="NZ_FTNO01000001.1"/>
</dbReference>
<dbReference type="AlphaFoldDB" id="A0A1N6YUQ4"/>
<organism evidence="2 3">
    <name type="scientific">Haladaptatus litoreus</name>
    <dbReference type="NCBI Taxonomy" id="553468"/>
    <lineage>
        <taxon>Archaea</taxon>
        <taxon>Methanobacteriati</taxon>
        <taxon>Methanobacteriota</taxon>
        <taxon>Stenosarchaea group</taxon>
        <taxon>Halobacteria</taxon>
        <taxon>Halobacteriales</taxon>
        <taxon>Haladaptataceae</taxon>
        <taxon>Haladaptatus</taxon>
    </lineage>
</organism>
<reference evidence="3" key="1">
    <citation type="submission" date="2017-01" db="EMBL/GenBank/DDBJ databases">
        <authorList>
            <person name="Varghese N."/>
            <person name="Submissions S."/>
        </authorList>
    </citation>
    <scope>NUCLEOTIDE SEQUENCE [LARGE SCALE GENOMIC DNA]</scope>
    <source>
        <strain evidence="3">CGMCC 1.7737</strain>
    </source>
</reference>
<feature type="domain" description="Ig-like" evidence="1">
    <location>
        <begin position="44"/>
        <end position="122"/>
    </location>
</feature>
<sequence>MKRRRFAALLGLAGLPGCVGVLPSDSPPANPVSIRVRNYFDSRHAIFVSVHGLDSDEAYESEFSLWPGWVGTRKNVLEAGEYEVRVEVDNGMWRVAEWDMWGCETNTILVDVGMDGIGITATCQNSDEGYGTTS</sequence>
<evidence type="ECO:0000259" key="1">
    <source>
        <dbReference type="Pfam" id="PF25942"/>
    </source>
</evidence>
<keyword evidence="3" id="KW-1185">Reference proteome</keyword>
<dbReference type="EMBL" id="FTNO01000001">
    <property type="protein sequence ID" value="SIR18320.1"/>
    <property type="molecule type" value="Genomic_DNA"/>
</dbReference>
<dbReference type="Proteomes" id="UP000186914">
    <property type="component" value="Unassembled WGS sequence"/>
</dbReference>
<evidence type="ECO:0000313" key="2">
    <source>
        <dbReference type="EMBL" id="SIR18320.1"/>
    </source>
</evidence>
<gene>
    <name evidence="2" type="ORF">SAMN05421858_1726</name>
</gene>
<name>A0A1N6YUQ4_9EURY</name>
<proteinExistence type="predicted"/>